<dbReference type="InterPro" id="IPR005318">
    <property type="entry name" value="OM_porin_bac"/>
</dbReference>
<organism evidence="4 5">
    <name type="scientific">Pseudomonas agarici</name>
    <dbReference type="NCBI Taxonomy" id="46677"/>
    <lineage>
        <taxon>Bacteria</taxon>
        <taxon>Pseudomonadati</taxon>
        <taxon>Pseudomonadota</taxon>
        <taxon>Gammaproteobacteria</taxon>
        <taxon>Pseudomonadales</taxon>
        <taxon>Pseudomonadaceae</taxon>
        <taxon>Pseudomonas</taxon>
    </lineage>
</organism>
<evidence type="ECO:0000256" key="3">
    <source>
        <dbReference type="ARBA" id="ARBA00022729"/>
    </source>
</evidence>
<protein>
    <submittedName>
        <fullName evidence="4">Porin</fullName>
    </submittedName>
</protein>
<name>A0A0X1T7I6_PSEAA</name>
<dbReference type="Pfam" id="PF03573">
    <property type="entry name" value="OprD"/>
    <property type="match status" value="1"/>
</dbReference>
<keyword evidence="3" id="KW-0732">Signal</keyword>
<dbReference type="PANTHER" id="PTHR34596:SF2">
    <property type="entry name" value="CHITOPORIN"/>
    <property type="match status" value="1"/>
</dbReference>
<dbReference type="STRING" id="46677.AWM79_23575"/>
<proteinExistence type="inferred from homology"/>
<evidence type="ECO:0000256" key="2">
    <source>
        <dbReference type="ARBA" id="ARBA00022448"/>
    </source>
</evidence>
<dbReference type="RefSeq" id="WP_017134317.1">
    <property type="nucleotide sequence ID" value="NZ_CP014135.1"/>
</dbReference>
<dbReference type="Proteomes" id="UP000063229">
    <property type="component" value="Chromosome"/>
</dbReference>
<dbReference type="KEGG" id="pagb:AWM79_23575"/>
<dbReference type="InterPro" id="IPR023614">
    <property type="entry name" value="Porin_dom_sf"/>
</dbReference>
<dbReference type="PANTHER" id="PTHR34596">
    <property type="entry name" value="CHITOPORIN"/>
    <property type="match status" value="1"/>
</dbReference>
<comment type="similarity">
    <text evidence="1">Belongs to the outer membrane porin (Opr) (TC 1.B.25) family.</text>
</comment>
<dbReference type="GO" id="GO:0016020">
    <property type="term" value="C:membrane"/>
    <property type="evidence" value="ECO:0007669"/>
    <property type="project" value="InterPro"/>
</dbReference>
<sequence>MRIKIIHVVALMLVMPVESGFASQQSDAKGFVEDSKAVINVRNMYMNRDFRQSKAPQSYGEEWGQGFIGTYQSGFTQGTVGFGVDVIGQLGLKLDTGDGRKGGGTGLLEQDKDGAKDEYSKLGGALKVQFSNSVLKYGNQFMSLPILSTSDARLLPESATGLAVTSNEIKNLTLSTGHFTGLNNRNDSKTDSARLTSLDYLGGVYKFNDQWSSSLFYQKVDDYWRKYYGNLNYNLPLTKVQSFNFDFNIYDSNSVGDERAGELNNRIWSLAAAYTLGAHRFMISRQQVSGRGDYAYGIDGLSTVYVANSVQYSDFNYQDEKSWQARYDLNLASYGVPGLSFMTRYVKGYGFDTAATNNGHAWERDIDTKYVVQEGTTKNLSFRLRNASYRSSDRGGKIDEVRLIIEYPLSIF</sequence>
<keyword evidence="5" id="KW-1185">Reference proteome</keyword>
<evidence type="ECO:0000313" key="4">
    <source>
        <dbReference type="EMBL" id="AMB88094.1"/>
    </source>
</evidence>
<dbReference type="GO" id="GO:0015288">
    <property type="term" value="F:porin activity"/>
    <property type="evidence" value="ECO:0007669"/>
    <property type="project" value="TreeGrafter"/>
</dbReference>
<keyword evidence="2" id="KW-0813">Transport</keyword>
<dbReference type="EMBL" id="CP014135">
    <property type="protein sequence ID" value="AMB88094.1"/>
    <property type="molecule type" value="Genomic_DNA"/>
</dbReference>
<evidence type="ECO:0000313" key="5">
    <source>
        <dbReference type="Proteomes" id="UP000063229"/>
    </source>
</evidence>
<dbReference type="AlphaFoldDB" id="A0A0X1T7I6"/>
<dbReference type="Gene3D" id="2.40.160.10">
    <property type="entry name" value="Porin"/>
    <property type="match status" value="1"/>
</dbReference>
<dbReference type="OrthoDB" id="6759120at2"/>
<reference evidence="4 5" key="1">
    <citation type="submission" date="2016-01" db="EMBL/GenBank/DDBJ databases">
        <authorList>
            <person name="McClelland M."/>
            <person name="Jain A."/>
            <person name="Saraogi P."/>
            <person name="Mendelson R."/>
            <person name="Westerman R."/>
            <person name="SanMiguel P."/>
            <person name="Csonka L."/>
        </authorList>
    </citation>
    <scope>NUCLEOTIDE SEQUENCE [LARGE SCALE GENOMIC DNA]</scope>
    <source>
        <strain evidence="4 5">NCPPB 2472</strain>
    </source>
</reference>
<evidence type="ECO:0000256" key="1">
    <source>
        <dbReference type="ARBA" id="ARBA00009075"/>
    </source>
</evidence>
<gene>
    <name evidence="4" type="ORF">AWM79_23575</name>
</gene>
<accession>A0A0X1T7I6</accession>